<dbReference type="InterPro" id="IPR017926">
    <property type="entry name" value="GATASE"/>
</dbReference>
<dbReference type="InterPro" id="IPR022310">
    <property type="entry name" value="NAD/GMP_synthase"/>
</dbReference>
<feature type="active site" evidence="11">
    <location>
        <position position="172"/>
    </location>
</feature>
<dbReference type="Gene3D" id="3.40.50.620">
    <property type="entry name" value="HUPs"/>
    <property type="match status" value="1"/>
</dbReference>
<evidence type="ECO:0000259" key="13">
    <source>
        <dbReference type="PROSITE" id="PS51553"/>
    </source>
</evidence>
<keyword evidence="15" id="KW-1185">Reference proteome</keyword>
<dbReference type="InterPro" id="IPR001674">
    <property type="entry name" value="GMP_synth_C"/>
</dbReference>
<dbReference type="SUPFAM" id="SSF52317">
    <property type="entry name" value="Class I glutamine amidotransferase-like"/>
    <property type="match status" value="1"/>
</dbReference>
<dbReference type="InterPro" id="IPR014729">
    <property type="entry name" value="Rossmann-like_a/b/a_fold"/>
</dbReference>
<dbReference type="NCBIfam" id="TIGR00884">
    <property type="entry name" value="guaA_Cterm"/>
    <property type="match status" value="1"/>
</dbReference>
<dbReference type="STRING" id="1359163.NLO413_0697"/>
<dbReference type="RefSeq" id="WP_045809048.1">
    <property type="nucleotide sequence ID" value="NZ_LANX01000001.1"/>
</dbReference>
<dbReference type="Pfam" id="PF00117">
    <property type="entry name" value="GATase"/>
    <property type="match status" value="1"/>
</dbReference>
<keyword evidence="8 11" id="KW-0658">Purine biosynthesis</keyword>
<evidence type="ECO:0000256" key="5">
    <source>
        <dbReference type="ARBA" id="ARBA00022598"/>
    </source>
</evidence>
<evidence type="ECO:0000256" key="12">
    <source>
        <dbReference type="PROSITE-ProRule" id="PRU00886"/>
    </source>
</evidence>
<dbReference type="UniPathway" id="UPA00189">
    <property type="reaction ID" value="UER00296"/>
</dbReference>
<dbReference type="PROSITE" id="PS51553">
    <property type="entry name" value="GMPS_ATP_PPASE"/>
    <property type="match status" value="1"/>
</dbReference>
<dbReference type="SUPFAM" id="SSF52402">
    <property type="entry name" value="Adenine nucleotide alpha hydrolases-like"/>
    <property type="match status" value="1"/>
</dbReference>
<evidence type="ECO:0000256" key="7">
    <source>
        <dbReference type="ARBA" id="ARBA00022749"/>
    </source>
</evidence>
<dbReference type="HAMAP" id="MF_00344">
    <property type="entry name" value="GMP_synthase"/>
    <property type="match status" value="1"/>
</dbReference>
<protein>
    <recommendedName>
        <fullName evidence="4 11">GMP synthase [glutamine-hydrolyzing]</fullName>
        <ecNumber evidence="3 11">6.3.5.2</ecNumber>
    </recommendedName>
    <alternativeName>
        <fullName evidence="11">GMP synthetase</fullName>
    </alternativeName>
    <alternativeName>
        <fullName evidence="11">Glutamine amidotransferase</fullName>
    </alternativeName>
</protein>
<evidence type="ECO:0000256" key="3">
    <source>
        <dbReference type="ARBA" id="ARBA00012746"/>
    </source>
</evidence>
<dbReference type="FunFam" id="3.30.300.10:FF:000002">
    <property type="entry name" value="GMP synthase [glutamine-hydrolyzing]"/>
    <property type="match status" value="1"/>
</dbReference>
<dbReference type="Gene3D" id="3.40.50.880">
    <property type="match status" value="1"/>
</dbReference>
<accession>A0A0F3NNG5</accession>
<organism evidence="14 15">
    <name type="scientific">Candidatus Neoehrlichia procyonis str. RAC413</name>
    <dbReference type="NCBI Taxonomy" id="1359163"/>
    <lineage>
        <taxon>Bacteria</taxon>
        <taxon>Pseudomonadati</taxon>
        <taxon>Pseudomonadota</taxon>
        <taxon>Alphaproteobacteria</taxon>
        <taxon>Rickettsiales</taxon>
        <taxon>Anaplasmataceae</taxon>
        <taxon>Candidatus Neoehrlichia</taxon>
    </lineage>
</organism>
<gene>
    <name evidence="11 14" type="primary">guaA</name>
    <name evidence="14" type="ORF">NLO413_0697</name>
</gene>
<keyword evidence="10 11" id="KW-0315">Glutamine amidotransferase</keyword>
<feature type="binding site" evidence="12">
    <location>
        <begin position="225"/>
        <end position="231"/>
    </location>
    <ligand>
        <name>ATP</name>
        <dbReference type="ChEBI" id="CHEBI:30616"/>
    </ligand>
</feature>
<keyword evidence="9 11" id="KW-0067">ATP-binding</keyword>
<comment type="caution">
    <text evidence="14">The sequence shown here is derived from an EMBL/GenBank/DDBJ whole genome shotgun (WGS) entry which is preliminary data.</text>
</comment>
<evidence type="ECO:0000256" key="2">
    <source>
        <dbReference type="ARBA" id="ARBA00005153"/>
    </source>
</evidence>
<dbReference type="PANTHER" id="PTHR11922">
    <property type="entry name" value="GMP SYNTHASE-RELATED"/>
    <property type="match status" value="1"/>
</dbReference>
<dbReference type="OrthoDB" id="9802219at2"/>
<proteinExistence type="inferred from homology"/>
<dbReference type="Pfam" id="PF02540">
    <property type="entry name" value="NAD_synthase"/>
    <property type="match status" value="1"/>
</dbReference>
<keyword evidence="5 11" id="KW-0436">Ligase</keyword>
<feature type="active site" evidence="11">
    <location>
        <position position="174"/>
    </location>
</feature>
<evidence type="ECO:0000256" key="4">
    <source>
        <dbReference type="ARBA" id="ARBA00021562"/>
    </source>
</evidence>
<dbReference type="AlphaFoldDB" id="A0A0F3NNG5"/>
<dbReference type="PATRIC" id="fig|1359163.3.peg.674"/>
<evidence type="ECO:0000256" key="6">
    <source>
        <dbReference type="ARBA" id="ARBA00022741"/>
    </source>
</evidence>
<feature type="active site" description="Nucleophile" evidence="11">
    <location>
        <position position="82"/>
    </location>
</feature>
<evidence type="ECO:0000256" key="10">
    <source>
        <dbReference type="ARBA" id="ARBA00022962"/>
    </source>
</evidence>
<dbReference type="EC" id="6.3.5.2" evidence="3 11"/>
<dbReference type="GO" id="GO:0003921">
    <property type="term" value="F:GMP synthase activity"/>
    <property type="evidence" value="ECO:0007669"/>
    <property type="project" value="InterPro"/>
</dbReference>
<dbReference type="Proteomes" id="UP000033562">
    <property type="component" value="Unassembled WGS sequence"/>
</dbReference>
<dbReference type="PRINTS" id="PR00096">
    <property type="entry name" value="GATASE"/>
</dbReference>
<dbReference type="PANTHER" id="PTHR11922:SF2">
    <property type="entry name" value="GMP SYNTHASE [GLUTAMINE-HYDROLYZING]"/>
    <property type="match status" value="1"/>
</dbReference>
<evidence type="ECO:0000256" key="9">
    <source>
        <dbReference type="ARBA" id="ARBA00022840"/>
    </source>
</evidence>
<name>A0A0F3NNG5_9RICK</name>
<sequence>MSKIAIIDFGSQVTQLIARRIRELNVYSEIFSYDDNINIKDFSAFILSGGPGSVRNILEIPKIVLDILALNQKTCVPVLGICYGVQILGLCFNSLVVSGYREFGRVQLRIVKESMIIKGVWAPNDKVDVWMSHSDSLSTIPQGFEVIAYSVSNDVIAMISNEERKIYGMQFHPEVTHTCNGMKLFDNFLNIAQCNRNWTISSFFQKQMNTIRDNVGDKKVIAAISGGVDSSVAAVLLHKAIKDQLHCVFIDNGLLRKNESIKVRDIFTNKLNIPICFLDESELFLSRLSGVVYPEEKRKIIGNTFIEVFELYAKKLNNVSFLMQGTIYPDVIESGTAKGVKIKSHHNVGGLPEKMNFSLIEPLRYLFKDEVRLLGETLGIPNEILKKHPFPGPGLSVRIIGEVTCEKVRILQEIDDIYINLMTEYGLYDCIWQAFAVLLPLKTVGVMGDSRTYGYICALRAVTSSDGMTANSFPFDENDSNKLKFCDFLQKVSNAIVNNVEEVNRVTYDITSKPPSTIEWE</sequence>
<dbReference type="CDD" id="cd01742">
    <property type="entry name" value="GATase1_GMP_Synthase"/>
    <property type="match status" value="1"/>
</dbReference>
<reference evidence="14 15" key="1">
    <citation type="submission" date="2015-02" db="EMBL/GenBank/DDBJ databases">
        <title>Genome Sequencing of Rickettsiales.</title>
        <authorList>
            <person name="Daugherty S.C."/>
            <person name="Su Q."/>
            <person name="Abolude K."/>
            <person name="Beier-Sexton M."/>
            <person name="Carlyon J.A."/>
            <person name="Carter R."/>
            <person name="Day N.P."/>
            <person name="Dumler S.J."/>
            <person name="Dyachenko V."/>
            <person name="Godinez A."/>
            <person name="Kurtti T.J."/>
            <person name="Lichay M."/>
            <person name="Mullins K.E."/>
            <person name="Ott S."/>
            <person name="Pappas-Brown V."/>
            <person name="Paris D.H."/>
            <person name="Patel P."/>
            <person name="Richards A.L."/>
            <person name="Sadzewicz L."/>
            <person name="Sears K."/>
            <person name="Seidman D."/>
            <person name="Sengamalay N."/>
            <person name="Stenos J."/>
            <person name="Tallon L.J."/>
            <person name="Vincent G."/>
            <person name="Fraser C.M."/>
            <person name="Munderloh U."/>
            <person name="Dunning-Hotopp J.C."/>
        </authorList>
    </citation>
    <scope>NUCLEOTIDE SEQUENCE [LARGE SCALE GENOMIC DNA]</scope>
    <source>
        <strain evidence="14 15">RAC413</strain>
    </source>
</reference>
<dbReference type="Gene3D" id="3.30.300.10">
    <property type="match status" value="1"/>
</dbReference>
<evidence type="ECO:0000313" key="14">
    <source>
        <dbReference type="EMBL" id="KJV69311.1"/>
    </source>
</evidence>
<dbReference type="InterPro" id="IPR029062">
    <property type="entry name" value="Class_I_gatase-like"/>
</dbReference>
<dbReference type="InterPro" id="IPR025777">
    <property type="entry name" value="GMPS_ATP_PPase_dom"/>
</dbReference>
<dbReference type="PROSITE" id="PS51273">
    <property type="entry name" value="GATASE_TYPE_1"/>
    <property type="match status" value="1"/>
</dbReference>
<evidence type="ECO:0000313" key="15">
    <source>
        <dbReference type="Proteomes" id="UP000033562"/>
    </source>
</evidence>
<dbReference type="EMBL" id="LANX01000001">
    <property type="protein sequence ID" value="KJV69311.1"/>
    <property type="molecule type" value="Genomic_DNA"/>
</dbReference>
<feature type="domain" description="GMPS ATP-PPase" evidence="13">
    <location>
        <begin position="198"/>
        <end position="387"/>
    </location>
</feature>
<dbReference type="NCBIfam" id="TIGR00888">
    <property type="entry name" value="guaA_Nterm"/>
    <property type="match status" value="1"/>
</dbReference>
<comment type="function">
    <text evidence="1 11">Catalyzes the synthesis of GMP from XMP.</text>
</comment>
<evidence type="ECO:0000256" key="8">
    <source>
        <dbReference type="ARBA" id="ARBA00022755"/>
    </source>
</evidence>
<dbReference type="InterPro" id="IPR004739">
    <property type="entry name" value="GMP_synth_GATase"/>
</dbReference>
<keyword evidence="6 11" id="KW-0547">Nucleotide-binding</keyword>
<comment type="pathway">
    <text evidence="2 11">Purine metabolism; GMP biosynthesis; GMP from XMP (L-Gln route): step 1/1.</text>
</comment>
<dbReference type="NCBIfam" id="NF000848">
    <property type="entry name" value="PRK00074.1"/>
    <property type="match status" value="1"/>
</dbReference>
<evidence type="ECO:0000256" key="11">
    <source>
        <dbReference type="HAMAP-Rule" id="MF_00344"/>
    </source>
</evidence>
<dbReference type="GO" id="GO:0005829">
    <property type="term" value="C:cytosol"/>
    <property type="evidence" value="ECO:0007669"/>
    <property type="project" value="TreeGrafter"/>
</dbReference>
<comment type="catalytic activity">
    <reaction evidence="11">
        <text>XMP + L-glutamine + ATP + H2O = GMP + L-glutamate + AMP + diphosphate + 2 H(+)</text>
        <dbReference type="Rhea" id="RHEA:11680"/>
        <dbReference type="ChEBI" id="CHEBI:15377"/>
        <dbReference type="ChEBI" id="CHEBI:15378"/>
        <dbReference type="ChEBI" id="CHEBI:29985"/>
        <dbReference type="ChEBI" id="CHEBI:30616"/>
        <dbReference type="ChEBI" id="CHEBI:33019"/>
        <dbReference type="ChEBI" id="CHEBI:57464"/>
        <dbReference type="ChEBI" id="CHEBI:58115"/>
        <dbReference type="ChEBI" id="CHEBI:58359"/>
        <dbReference type="ChEBI" id="CHEBI:456215"/>
        <dbReference type="EC" id="6.3.5.2"/>
    </reaction>
</comment>
<dbReference type="SUPFAM" id="SSF54810">
    <property type="entry name" value="GMP synthetase C-terminal dimerisation domain"/>
    <property type="match status" value="1"/>
</dbReference>
<comment type="subunit">
    <text evidence="11">Homodimer.</text>
</comment>
<dbReference type="SMART" id="SM01211">
    <property type="entry name" value="GATase_5"/>
    <property type="match status" value="1"/>
</dbReference>
<dbReference type="CDD" id="cd01997">
    <property type="entry name" value="GMP_synthase_C"/>
    <property type="match status" value="1"/>
</dbReference>
<keyword evidence="7 11" id="KW-0332">GMP biosynthesis</keyword>
<dbReference type="FunFam" id="3.40.50.620:FF:000001">
    <property type="entry name" value="GMP synthase [glutamine-hydrolyzing]"/>
    <property type="match status" value="1"/>
</dbReference>
<evidence type="ECO:0000256" key="1">
    <source>
        <dbReference type="ARBA" id="ARBA00002332"/>
    </source>
</evidence>
<dbReference type="InterPro" id="IPR022955">
    <property type="entry name" value="GMP_synthase"/>
</dbReference>
<dbReference type="GO" id="GO:0005524">
    <property type="term" value="F:ATP binding"/>
    <property type="evidence" value="ECO:0007669"/>
    <property type="project" value="UniProtKB-UniRule"/>
</dbReference>
<dbReference type="Pfam" id="PF00958">
    <property type="entry name" value="GMP_synt_C"/>
    <property type="match status" value="1"/>
</dbReference>